<evidence type="ECO:0000313" key="9">
    <source>
        <dbReference type="Proteomes" id="UP000276568"/>
    </source>
</evidence>
<dbReference type="SMART" id="SM00729">
    <property type="entry name" value="Elp3"/>
    <property type="match status" value="1"/>
</dbReference>
<dbReference type="InterPro" id="IPR024021">
    <property type="entry name" value="FeFe-hyd_HydE_rSAM"/>
</dbReference>
<dbReference type="EMBL" id="RJQC01000001">
    <property type="protein sequence ID" value="RNM31092.1"/>
    <property type="molecule type" value="Genomic_DNA"/>
</dbReference>
<feature type="binding site" evidence="6">
    <location>
        <position position="187"/>
    </location>
    <ligand>
        <name>S-adenosyl-L-methionine</name>
        <dbReference type="ChEBI" id="CHEBI:59789"/>
    </ligand>
</feature>
<evidence type="ECO:0000256" key="2">
    <source>
        <dbReference type="ARBA" id="ARBA00022723"/>
    </source>
</evidence>
<feature type="binding site" evidence="5">
    <location>
        <position position="68"/>
    </location>
    <ligand>
        <name>[4Fe-4S] cluster</name>
        <dbReference type="ChEBI" id="CHEBI:49883"/>
        <note>4Fe-4S-S-AdoMet</note>
    </ligand>
</feature>
<comment type="cofactor">
    <cofactor evidence="5">
        <name>[4Fe-4S] cluster</name>
        <dbReference type="ChEBI" id="CHEBI:49883"/>
    </cofactor>
    <text evidence="5">Binds 1 [4Fe-4S] cluster. The cluster is coordinated with 3 cysteines and an exchangeable S-adenosyl-L-methionine.</text>
</comment>
<dbReference type="CDD" id="cd01335">
    <property type="entry name" value="Radical_SAM"/>
    <property type="match status" value="1"/>
</dbReference>
<keyword evidence="4 5" id="KW-0411">Iron-sulfur</keyword>
<evidence type="ECO:0000313" key="8">
    <source>
        <dbReference type="EMBL" id="RNM31092.1"/>
    </source>
</evidence>
<keyword evidence="2" id="KW-0479">Metal-binding</keyword>
<dbReference type="GO" id="GO:0051539">
    <property type="term" value="F:4 iron, 4 sulfur cluster binding"/>
    <property type="evidence" value="ECO:0007669"/>
    <property type="project" value="UniProtKB-KW"/>
</dbReference>
<evidence type="ECO:0000256" key="1">
    <source>
        <dbReference type="ARBA" id="ARBA00022691"/>
    </source>
</evidence>
<dbReference type="PANTHER" id="PTHR43726:SF1">
    <property type="entry name" value="BIOTIN SYNTHASE"/>
    <property type="match status" value="1"/>
</dbReference>
<dbReference type="InterPro" id="IPR034422">
    <property type="entry name" value="HydE/PylB-like"/>
</dbReference>
<feature type="binding site" evidence="5">
    <location>
        <position position="75"/>
    </location>
    <ligand>
        <name>[4Fe-4S] cluster</name>
        <dbReference type="ChEBI" id="CHEBI:49883"/>
        <note>4Fe-4S-S-AdoMet</note>
    </ligand>
</feature>
<dbReference type="PROSITE" id="PS51918">
    <property type="entry name" value="RADICAL_SAM"/>
    <property type="match status" value="1"/>
</dbReference>
<name>A0A3N0I451_9FIRM</name>
<keyword evidence="5" id="KW-0004">4Fe-4S</keyword>
<keyword evidence="1 5" id="KW-0949">S-adenosyl-L-methionine</keyword>
<evidence type="ECO:0000256" key="5">
    <source>
        <dbReference type="PIRSR" id="PIRSR004762-1"/>
    </source>
</evidence>
<proteinExistence type="predicted"/>
<protein>
    <submittedName>
        <fullName evidence="8">[FeFe] hydrogenase H-cluster radical SAM maturase HydE</fullName>
    </submittedName>
</protein>
<dbReference type="GO" id="GO:0046872">
    <property type="term" value="F:metal ion binding"/>
    <property type="evidence" value="ECO:0007669"/>
    <property type="project" value="UniProtKB-KW"/>
</dbReference>
<dbReference type="SFLD" id="SFLDG01060">
    <property type="entry name" value="BATS_domain_containing"/>
    <property type="match status" value="1"/>
</dbReference>
<dbReference type="SUPFAM" id="SSF102114">
    <property type="entry name" value="Radical SAM enzymes"/>
    <property type="match status" value="1"/>
</dbReference>
<reference evidence="8 9" key="1">
    <citation type="submission" date="2018-11" db="EMBL/GenBank/DDBJ databases">
        <title>Clostridium sp. nov., a member of the family Erysipelotrichaceae isolated from pig faeces.</title>
        <authorList>
            <person name="Chang Y.-H."/>
        </authorList>
    </citation>
    <scope>NUCLEOTIDE SEQUENCE [LARGE SCALE GENOMIC DNA]</scope>
    <source>
        <strain evidence="8 9">YH-panp20</strain>
    </source>
</reference>
<dbReference type="Proteomes" id="UP000276568">
    <property type="component" value="Unassembled WGS sequence"/>
</dbReference>
<evidence type="ECO:0000256" key="3">
    <source>
        <dbReference type="ARBA" id="ARBA00023004"/>
    </source>
</evidence>
<feature type="binding site" evidence="6">
    <location>
        <position position="167"/>
    </location>
    <ligand>
        <name>S-adenosyl-L-methionine</name>
        <dbReference type="ChEBI" id="CHEBI:59789"/>
    </ligand>
</feature>
<dbReference type="Pfam" id="PF04055">
    <property type="entry name" value="Radical_SAM"/>
    <property type="match status" value="1"/>
</dbReference>
<evidence type="ECO:0000256" key="4">
    <source>
        <dbReference type="ARBA" id="ARBA00023014"/>
    </source>
</evidence>
<keyword evidence="3 5" id="KW-0408">Iron</keyword>
<sequence length="352" mass="40213">MRMNTKLNEYIEKLASTHQLSLDAYEYVITHRDEEAAEWLARKARDISQSIYGKSIYVRGLIEFTNICKNDCFYCGIRKDASCSRYRLDQEDILECCAEGYDLGFRTFVLQGGEDAYFNDARLCDIVSKIHTLYPDCAITLSVGERNKESYQRLFDAGASRYLLRHETADRNHYHKLHPSSMSFSHRMRCIQDLRDIGYDVGIGMMVQSPYQTAHHLAEDLKFVETFHPEMCGIGPYITAKDTPFHDQPSGSVELTLYLISILRLIYPPMLIPATTALGTLDPVGREKGVLAGANVVMPNLSPVGVRRKYQLYDNKICVGDESAQCRHCLENRMDRIGYTVVTDRGDIKLWD</sequence>
<organism evidence="8 9">
    <name type="scientific">Absicoccus porci</name>
    <dbReference type="NCBI Taxonomy" id="2486576"/>
    <lineage>
        <taxon>Bacteria</taxon>
        <taxon>Bacillati</taxon>
        <taxon>Bacillota</taxon>
        <taxon>Erysipelotrichia</taxon>
        <taxon>Erysipelotrichales</taxon>
        <taxon>Erysipelotrichaceae</taxon>
        <taxon>Absicoccus</taxon>
    </lineage>
</organism>
<dbReference type="PANTHER" id="PTHR43726">
    <property type="entry name" value="3-METHYLORNITHINE SYNTHASE"/>
    <property type="match status" value="1"/>
</dbReference>
<feature type="binding site" evidence="6">
    <location>
        <position position="142"/>
    </location>
    <ligand>
        <name>(3R)-3-methyl-D-ornithine</name>
        <dbReference type="ChEBI" id="CHEBI:64642"/>
    </ligand>
</feature>
<dbReference type="Gene3D" id="3.20.20.70">
    <property type="entry name" value="Aldolase class I"/>
    <property type="match status" value="1"/>
</dbReference>
<dbReference type="SFLD" id="SFLDG01280">
    <property type="entry name" value="HydE/PylB-like"/>
    <property type="match status" value="1"/>
</dbReference>
<comment type="caution">
    <text evidence="8">The sequence shown here is derived from an EMBL/GenBank/DDBJ whole genome shotgun (WGS) entry which is preliminary data.</text>
</comment>
<keyword evidence="9" id="KW-1185">Reference proteome</keyword>
<dbReference type="NCBIfam" id="TIGR03956">
    <property type="entry name" value="rSAM_HydE"/>
    <property type="match status" value="1"/>
</dbReference>
<dbReference type="InterPro" id="IPR006638">
    <property type="entry name" value="Elp3/MiaA/NifB-like_rSAM"/>
</dbReference>
<dbReference type="AlphaFoldDB" id="A0A3N0I451"/>
<dbReference type="InterPro" id="IPR058240">
    <property type="entry name" value="rSAM_sf"/>
</dbReference>
<gene>
    <name evidence="8" type="primary">hydE</name>
    <name evidence="8" type="ORF">EDX97_00520</name>
</gene>
<dbReference type="InterPro" id="IPR013785">
    <property type="entry name" value="Aldolase_TIM"/>
</dbReference>
<feature type="domain" description="Radical SAM core" evidence="7">
    <location>
        <begin position="54"/>
        <end position="278"/>
    </location>
</feature>
<feature type="binding site" evidence="5">
    <location>
        <position position="72"/>
    </location>
    <ligand>
        <name>[4Fe-4S] cluster</name>
        <dbReference type="ChEBI" id="CHEBI:49883"/>
        <note>4Fe-4S-S-AdoMet</note>
    </ligand>
</feature>
<dbReference type="InterPro" id="IPR007197">
    <property type="entry name" value="rSAM"/>
</dbReference>
<dbReference type="PIRSF" id="PIRSF004762">
    <property type="entry name" value="CHP00423"/>
    <property type="match status" value="1"/>
</dbReference>
<dbReference type="OrthoDB" id="9775764at2"/>
<dbReference type="GO" id="GO:0016740">
    <property type="term" value="F:transferase activity"/>
    <property type="evidence" value="ECO:0007669"/>
    <property type="project" value="TreeGrafter"/>
</dbReference>
<evidence type="ECO:0000259" key="7">
    <source>
        <dbReference type="PROSITE" id="PS51918"/>
    </source>
</evidence>
<dbReference type="SFLD" id="SFLDS00029">
    <property type="entry name" value="Radical_SAM"/>
    <property type="match status" value="1"/>
</dbReference>
<evidence type="ECO:0000256" key="6">
    <source>
        <dbReference type="PIRSR" id="PIRSR004762-2"/>
    </source>
</evidence>
<dbReference type="SFLD" id="SFLDF00348">
    <property type="entry name" value="FeFe_hydrogenase_maturase_(Hyd"/>
    <property type="match status" value="1"/>
</dbReference>
<accession>A0A3N0I451</accession>